<dbReference type="AlphaFoldDB" id="M2T1Z5"/>
<dbReference type="SUPFAM" id="SSF51395">
    <property type="entry name" value="FMN-linked oxidoreductases"/>
    <property type="match status" value="1"/>
</dbReference>
<dbReference type="PANTHER" id="PTHR48109:SF1">
    <property type="entry name" value="DIHYDROOROTATE DEHYDROGENASE (FUMARATE)"/>
    <property type="match status" value="1"/>
</dbReference>
<comment type="cofactor">
    <cofactor evidence="1 11">
        <name>FMN</name>
        <dbReference type="ChEBI" id="CHEBI:58210"/>
    </cofactor>
</comment>
<reference evidence="15" key="2">
    <citation type="journal article" date="2013" name="PLoS Genet.">
        <title>Comparative genome structure, secondary metabolite, and effector coding capacity across Cochliobolus pathogens.</title>
        <authorList>
            <person name="Condon B.J."/>
            <person name="Leng Y."/>
            <person name="Wu D."/>
            <person name="Bushley K.E."/>
            <person name="Ohm R.A."/>
            <person name="Otillar R."/>
            <person name="Martin J."/>
            <person name="Schackwitz W."/>
            <person name="Grimwood J."/>
            <person name="MohdZainudin N."/>
            <person name="Xue C."/>
            <person name="Wang R."/>
            <person name="Manning V.A."/>
            <person name="Dhillon B."/>
            <person name="Tu Z.J."/>
            <person name="Steffenson B.J."/>
            <person name="Salamov A."/>
            <person name="Sun H."/>
            <person name="Lowry S."/>
            <person name="LaButti K."/>
            <person name="Han J."/>
            <person name="Copeland A."/>
            <person name="Lindquist E."/>
            <person name="Barry K."/>
            <person name="Schmutz J."/>
            <person name="Baker S.E."/>
            <person name="Ciuffetti L.M."/>
            <person name="Grigoriev I.V."/>
            <person name="Zhong S."/>
            <person name="Turgeon B.G."/>
        </authorList>
    </citation>
    <scope>NUCLEOTIDE SEQUENCE [LARGE SCALE GENOMIC DNA]</scope>
    <source>
        <strain evidence="15">C5 / ATCC 48332 / race O</strain>
    </source>
</reference>
<proteinExistence type="inferred from homology"/>
<evidence type="ECO:0000256" key="1">
    <source>
        <dbReference type="ARBA" id="ARBA00001917"/>
    </source>
</evidence>
<evidence type="ECO:0000313" key="15">
    <source>
        <dbReference type="Proteomes" id="UP000016936"/>
    </source>
</evidence>
<dbReference type="EC" id="1.3.98.1" evidence="11"/>
<evidence type="ECO:0000259" key="13">
    <source>
        <dbReference type="Pfam" id="PF01180"/>
    </source>
</evidence>
<evidence type="ECO:0000256" key="2">
    <source>
        <dbReference type="ARBA" id="ARBA00004496"/>
    </source>
</evidence>
<accession>M2T1Z5</accession>
<feature type="region of interest" description="Disordered" evidence="12">
    <location>
        <begin position="192"/>
        <end position="212"/>
    </location>
</feature>
<dbReference type="eggNOG" id="KOG1436">
    <property type="taxonomic scope" value="Eukaryota"/>
</dbReference>
<evidence type="ECO:0000256" key="12">
    <source>
        <dbReference type="SAM" id="MobiDB-lite"/>
    </source>
</evidence>
<keyword evidence="15" id="KW-1185">Reference proteome</keyword>
<dbReference type="EMBL" id="KB445576">
    <property type="protein sequence ID" value="EMD91635.1"/>
    <property type="molecule type" value="Genomic_DNA"/>
</dbReference>
<dbReference type="InterPro" id="IPR013785">
    <property type="entry name" value="Aldolase_TIM"/>
</dbReference>
<dbReference type="Pfam" id="PF01180">
    <property type="entry name" value="DHO_dh"/>
    <property type="match status" value="1"/>
</dbReference>
<evidence type="ECO:0000256" key="11">
    <source>
        <dbReference type="RuleBase" id="RU364042"/>
    </source>
</evidence>
<dbReference type="OMA" id="GDGYRRM"/>
<comment type="similarity">
    <text evidence="4 11">Belongs to the dihydroorotate dehydrogenase family. Type 1 subfamily.</text>
</comment>
<evidence type="ECO:0000256" key="7">
    <source>
        <dbReference type="ARBA" id="ARBA00022630"/>
    </source>
</evidence>
<dbReference type="Proteomes" id="UP000016936">
    <property type="component" value="Unassembled WGS sequence"/>
</dbReference>
<comment type="subunit">
    <text evidence="11">Homodimer.</text>
</comment>
<evidence type="ECO:0000256" key="3">
    <source>
        <dbReference type="ARBA" id="ARBA00004725"/>
    </source>
</evidence>
<name>M2T1Z5_COCH5</name>
<comment type="function">
    <text evidence="11">Catalyzes the conversion of dihydroorotate to orotate with fumarate as the electron acceptor.</text>
</comment>
<dbReference type="Gene3D" id="3.20.20.70">
    <property type="entry name" value="Aldolase class I"/>
    <property type="match status" value="1"/>
</dbReference>
<sequence length="375" mass="40026">MSPLTIDPPLLNSANPWCTTLSQLQDLYTNPHTGAITTRTSLPSSTNKGFPHDPSIHQFTFFTPDTLSSSTPNTDLSDDASTTGSLNTLGYSPIPLSEYLSYVQTISNTHCASVPLHSRTTHKPIIVSVTGTADQVVQCYRQIRTCQRTVRMQLAMEINLSCPNIPGKPPPAYSRTELAQYLRGLGEEMALQQQQEEAHDKGQASKAGNKSEIPVGIKTPPYTYHDQFQSLIDALLDCSGKGSCPVDFITAVNTLGSSLLVAPFSSFSPTTTTSFHPTLASANGTGIGGLAGTPLHPLALGNVYTITQMLGQHEVLKGVQVIGVGGVADKEGYRRMRRVGARAVGVGTALGRKGVAVFEEIGAVKVEEQGEEGKE</sequence>
<keyword evidence="7 11" id="KW-0285">Flavoprotein</keyword>
<reference evidence="14 15" key="1">
    <citation type="journal article" date="2012" name="PLoS Pathog.">
        <title>Diverse lifestyles and strategies of plant pathogenesis encoded in the genomes of eighteen Dothideomycetes fungi.</title>
        <authorList>
            <person name="Ohm R.A."/>
            <person name="Feau N."/>
            <person name="Henrissat B."/>
            <person name="Schoch C.L."/>
            <person name="Horwitz B.A."/>
            <person name="Barry K.W."/>
            <person name="Condon B.J."/>
            <person name="Copeland A.C."/>
            <person name="Dhillon B."/>
            <person name="Glaser F."/>
            <person name="Hesse C.N."/>
            <person name="Kosti I."/>
            <person name="LaButti K."/>
            <person name="Lindquist E.A."/>
            <person name="Lucas S."/>
            <person name="Salamov A.A."/>
            <person name="Bradshaw R.E."/>
            <person name="Ciuffetti L."/>
            <person name="Hamelin R.C."/>
            <person name="Kema G.H.J."/>
            <person name="Lawrence C."/>
            <person name="Scott J.A."/>
            <person name="Spatafora J.W."/>
            <person name="Turgeon B.G."/>
            <person name="de Wit P.J.G.M."/>
            <person name="Zhong S."/>
            <person name="Goodwin S.B."/>
            <person name="Grigoriev I.V."/>
        </authorList>
    </citation>
    <scope>NUCLEOTIDE SEQUENCE [LARGE SCALE GENOMIC DNA]</scope>
    <source>
        <strain evidence="15">C5 / ATCC 48332 / race O</strain>
    </source>
</reference>
<dbReference type="GO" id="GO:1990663">
    <property type="term" value="F:dihydroorotate dehydrogenase (fumarate) activity"/>
    <property type="evidence" value="ECO:0007669"/>
    <property type="project" value="UniProtKB-EC"/>
</dbReference>
<protein>
    <recommendedName>
        <fullName evidence="5 11">Dihydroorotate dehydrogenase (fumarate)</fullName>
        <ecNumber evidence="11">1.3.98.1</ecNumber>
    </recommendedName>
    <alternativeName>
        <fullName evidence="11">Dihydroorotate oxidase</fullName>
    </alternativeName>
</protein>
<dbReference type="GO" id="GO:0005737">
    <property type="term" value="C:cytoplasm"/>
    <property type="evidence" value="ECO:0007669"/>
    <property type="project" value="UniProtKB-SubCell"/>
</dbReference>
<dbReference type="OrthoDB" id="14784at2759"/>
<dbReference type="InterPro" id="IPR023359">
    <property type="entry name" value="Dihydro_DH_chainA_dom2"/>
</dbReference>
<gene>
    <name evidence="14" type="ORF">COCHEDRAFT_1194398</name>
</gene>
<dbReference type="CDD" id="cd04741">
    <property type="entry name" value="DHOD_1A_like"/>
    <property type="match status" value="1"/>
</dbReference>
<evidence type="ECO:0000256" key="5">
    <source>
        <dbReference type="ARBA" id="ARBA00021374"/>
    </source>
</evidence>
<dbReference type="HOGENOM" id="CLU_036010_0_0_1"/>
<comment type="subcellular location">
    <subcellularLocation>
        <location evidence="2 11">Cytoplasm</location>
    </subcellularLocation>
</comment>
<dbReference type="PANTHER" id="PTHR48109">
    <property type="entry name" value="DIHYDROOROTATE DEHYDROGENASE (QUINONE), MITOCHONDRIAL-RELATED"/>
    <property type="match status" value="1"/>
</dbReference>
<evidence type="ECO:0000313" key="14">
    <source>
        <dbReference type="EMBL" id="EMD91635.1"/>
    </source>
</evidence>
<comment type="catalytic activity">
    <reaction evidence="11">
        <text>(S)-dihydroorotate + fumarate = orotate + succinate</text>
        <dbReference type="Rhea" id="RHEA:30059"/>
        <dbReference type="ChEBI" id="CHEBI:29806"/>
        <dbReference type="ChEBI" id="CHEBI:30031"/>
        <dbReference type="ChEBI" id="CHEBI:30839"/>
        <dbReference type="ChEBI" id="CHEBI:30864"/>
        <dbReference type="EC" id="1.3.98.1"/>
    </reaction>
</comment>
<dbReference type="InterPro" id="IPR050074">
    <property type="entry name" value="DHO_dehydrogenase"/>
</dbReference>
<dbReference type="GO" id="GO:0006207">
    <property type="term" value="P:'de novo' pyrimidine nucleobase biosynthetic process"/>
    <property type="evidence" value="ECO:0007669"/>
    <property type="project" value="TreeGrafter"/>
</dbReference>
<feature type="domain" description="Dihydroorotate dehydrogenase catalytic" evidence="13">
    <location>
        <begin position="83"/>
        <end position="361"/>
    </location>
</feature>
<keyword evidence="10 11" id="KW-0560">Oxidoreductase</keyword>
<comment type="pathway">
    <text evidence="3 11">Pyrimidine metabolism; UMP biosynthesis via de novo pathway.</text>
</comment>
<evidence type="ECO:0000256" key="10">
    <source>
        <dbReference type="ARBA" id="ARBA00023002"/>
    </source>
</evidence>
<evidence type="ECO:0000256" key="9">
    <source>
        <dbReference type="ARBA" id="ARBA00022975"/>
    </source>
</evidence>
<dbReference type="UniPathway" id="UPA00070"/>
<dbReference type="InterPro" id="IPR005720">
    <property type="entry name" value="Dihydroorotate_DH_cat"/>
</dbReference>
<keyword evidence="8 11" id="KW-0288">FMN</keyword>
<dbReference type="Gene3D" id="2.30.26.10">
    <property type="entry name" value="Dihydroorotate Dehydrogenase A, chain A, domain 2"/>
    <property type="match status" value="1"/>
</dbReference>
<evidence type="ECO:0000256" key="6">
    <source>
        <dbReference type="ARBA" id="ARBA00022490"/>
    </source>
</evidence>
<dbReference type="InterPro" id="IPR033886">
    <property type="entry name" value="DHOD_1A"/>
</dbReference>
<keyword evidence="6 11" id="KW-0963">Cytoplasm</keyword>
<dbReference type="GO" id="GO:0044205">
    <property type="term" value="P:'de novo' UMP biosynthetic process"/>
    <property type="evidence" value="ECO:0007669"/>
    <property type="project" value="UniProtKB-UniPathway"/>
</dbReference>
<dbReference type="STRING" id="701091.M2T1Z5"/>
<keyword evidence="9 11" id="KW-0665">Pyrimidine biosynthesis</keyword>
<evidence type="ECO:0000256" key="8">
    <source>
        <dbReference type="ARBA" id="ARBA00022643"/>
    </source>
</evidence>
<organism evidence="14 15">
    <name type="scientific">Cochliobolus heterostrophus (strain C5 / ATCC 48332 / race O)</name>
    <name type="common">Southern corn leaf blight fungus</name>
    <name type="synonym">Bipolaris maydis</name>
    <dbReference type="NCBI Taxonomy" id="701091"/>
    <lineage>
        <taxon>Eukaryota</taxon>
        <taxon>Fungi</taxon>
        <taxon>Dikarya</taxon>
        <taxon>Ascomycota</taxon>
        <taxon>Pezizomycotina</taxon>
        <taxon>Dothideomycetes</taxon>
        <taxon>Pleosporomycetidae</taxon>
        <taxon>Pleosporales</taxon>
        <taxon>Pleosporineae</taxon>
        <taxon>Pleosporaceae</taxon>
        <taxon>Bipolaris</taxon>
    </lineage>
</organism>
<evidence type="ECO:0000256" key="4">
    <source>
        <dbReference type="ARBA" id="ARBA00008008"/>
    </source>
</evidence>